<dbReference type="Pfam" id="PF05958">
    <property type="entry name" value="tRNA_U5-meth_tr"/>
    <property type="match status" value="1"/>
</dbReference>
<feature type="binding site" evidence="6">
    <location>
        <position position="390"/>
    </location>
    <ligand>
        <name>S-adenosyl-L-methionine</name>
        <dbReference type="ChEBI" id="CHEBI:59789"/>
    </ligand>
</feature>
<keyword evidence="1" id="KW-0408">Iron</keyword>
<evidence type="ECO:0000313" key="9">
    <source>
        <dbReference type="EMBL" id="RDU36070.1"/>
    </source>
</evidence>
<dbReference type="FunFam" id="3.40.50.150:FF:000009">
    <property type="entry name" value="23S rRNA (Uracil(1939)-C(5))-methyltransferase RlmD"/>
    <property type="match status" value="1"/>
</dbReference>
<dbReference type="InterPro" id="IPR012340">
    <property type="entry name" value="NA-bd_OB-fold"/>
</dbReference>
<keyword evidence="3 6" id="KW-0808">Transferase</keyword>
<dbReference type="PANTHER" id="PTHR11061">
    <property type="entry name" value="RNA M5U METHYLTRANSFERASE"/>
    <property type="match status" value="1"/>
</dbReference>
<dbReference type="GO" id="GO:0070475">
    <property type="term" value="P:rRNA base methylation"/>
    <property type="evidence" value="ECO:0007669"/>
    <property type="project" value="TreeGrafter"/>
</dbReference>
<comment type="similarity">
    <text evidence="6">Belongs to the class I-like SAM-binding methyltransferase superfamily. RNA M5U methyltransferase family.</text>
</comment>
<dbReference type="SUPFAM" id="SSF50249">
    <property type="entry name" value="Nucleic acid-binding proteins"/>
    <property type="match status" value="1"/>
</dbReference>
<dbReference type="PANTHER" id="PTHR11061:SF45">
    <property type="match status" value="1"/>
</dbReference>
<protein>
    <submittedName>
        <fullName evidence="9">23S rRNA (Uracil(1939)-C(5))-methyltransferase RlmD</fullName>
        <ecNumber evidence="9">2.1.1.190</ecNumber>
    </submittedName>
</protein>
<dbReference type="NCBIfam" id="TIGR00479">
    <property type="entry name" value="rumA"/>
    <property type="match status" value="1"/>
</dbReference>
<dbReference type="AlphaFoldDB" id="A0A3D8GNL2"/>
<dbReference type="PROSITE" id="PS01230">
    <property type="entry name" value="TRMA_1"/>
    <property type="match status" value="1"/>
</dbReference>
<keyword evidence="1" id="KW-0004">4Fe-4S</keyword>
<proteinExistence type="inferred from homology"/>
<keyword evidence="2 6" id="KW-0489">Methyltransferase</keyword>
<sequence>MKKEQAIKIEQKQTFPLTIKRLGINGEGVGYFKRQVVFVPGALPGEEVVVEATKINPKFAEARIKKIRKASPYRVAPPCPVYEQCGGCQLQHLKYERQLVEKRDIVLQSLERHTKLNLEEIDVRPMIGMEDPWAYRNKSSFQVGVEKGNVLAGLYGLNSHKLINIEQCAVQHSATTDATLKVRQILQDLRIPIYNEKTRKGIVRTIVTRVGIQSKELQVVLITTQKDLPKKELIIEEITKRLPGVKSIVQNINGERTSLIFGKETATLSGSDFIQETLGDLQFELSARTFFQLNPVQTIKLYDEVKKAAMLTGVEKVVDAYCGVGTIGLWVAGQAGEIRGMDIIPESIEDAKKNAARHGMEHATYVTGKAEEWLPKWTKEGWRPDVVIVDPPRTGLDGKLLETLLKVKPQKIVYVSCNPSTLARDIQTLSPKFKVEYIQPVDMFPQTAHVECITQLILK</sequence>
<dbReference type="InterPro" id="IPR010280">
    <property type="entry name" value="U5_MeTrfase_fam"/>
</dbReference>
<dbReference type="PROSITE" id="PS51687">
    <property type="entry name" value="SAM_MT_RNA_M5U"/>
    <property type="match status" value="1"/>
</dbReference>
<dbReference type="PROSITE" id="PS50926">
    <property type="entry name" value="TRAM"/>
    <property type="match status" value="1"/>
</dbReference>
<dbReference type="CDD" id="cd02440">
    <property type="entry name" value="AdoMet_MTases"/>
    <property type="match status" value="1"/>
</dbReference>
<dbReference type="SUPFAM" id="SSF53335">
    <property type="entry name" value="S-adenosyl-L-methionine-dependent methyltransferases"/>
    <property type="match status" value="1"/>
</dbReference>
<dbReference type="RefSeq" id="WP_115452998.1">
    <property type="nucleotide sequence ID" value="NZ_QNQT01000007.1"/>
</dbReference>
<dbReference type="GO" id="GO:0051539">
    <property type="term" value="F:4 iron, 4 sulfur cluster binding"/>
    <property type="evidence" value="ECO:0007669"/>
    <property type="project" value="UniProtKB-KW"/>
</dbReference>
<evidence type="ECO:0000313" key="10">
    <source>
        <dbReference type="Proteomes" id="UP000257144"/>
    </source>
</evidence>
<feature type="binding site" evidence="6">
    <location>
        <position position="321"/>
    </location>
    <ligand>
        <name>S-adenosyl-L-methionine</name>
        <dbReference type="ChEBI" id="CHEBI:59789"/>
    </ligand>
</feature>
<evidence type="ECO:0000256" key="3">
    <source>
        <dbReference type="ARBA" id="ARBA00022679"/>
    </source>
</evidence>
<dbReference type="Gene3D" id="2.40.50.1070">
    <property type="match status" value="1"/>
</dbReference>
<feature type="domain" description="TRAM" evidence="8">
    <location>
        <begin position="8"/>
        <end position="66"/>
    </location>
</feature>
<feature type="active site" description="Nucleophile" evidence="6">
    <location>
        <position position="417"/>
    </location>
</feature>
<accession>A0A3D8GNL2</accession>
<evidence type="ECO:0000259" key="8">
    <source>
        <dbReference type="PROSITE" id="PS50926"/>
    </source>
</evidence>
<dbReference type="PROSITE" id="PS01231">
    <property type="entry name" value="TRMA_2"/>
    <property type="match status" value="1"/>
</dbReference>
<dbReference type="GO" id="GO:0070041">
    <property type="term" value="F:rRNA (uridine-C5-)-methyltransferase activity"/>
    <property type="evidence" value="ECO:0007669"/>
    <property type="project" value="UniProtKB-ARBA"/>
</dbReference>
<keyword evidence="10" id="KW-1185">Reference proteome</keyword>
<comment type="caution">
    <text evidence="9">The sequence shown here is derived from an EMBL/GenBank/DDBJ whole genome shotgun (WGS) entry which is preliminary data.</text>
</comment>
<evidence type="ECO:0000256" key="4">
    <source>
        <dbReference type="ARBA" id="ARBA00022691"/>
    </source>
</evidence>
<dbReference type="InterPro" id="IPR030390">
    <property type="entry name" value="MeTrfase_TrmA_AS"/>
</dbReference>
<keyword evidence="1" id="KW-0479">Metal-binding</keyword>
<dbReference type="OrthoDB" id="9804590at2"/>
<dbReference type="Gene3D" id="3.40.50.150">
    <property type="entry name" value="Vaccinia Virus protein VP39"/>
    <property type="match status" value="1"/>
</dbReference>
<dbReference type="FunFam" id="2.40.50.140:FF:000097">
    <property type="entry name" value="23S rRNA (uracil(1939)-C(5))-methyltransferase RlmD"/>
    <property type="match status" value="1"/>
</dbReference>
<keyword evidence="4 6" id="KW-0949">S-adenosyl-L-methionine</keyword>
<dbReference type="EMBL" id="QNQT01000007">
    <property type="protein sequence ID" value="RDU36070.1"/>
    <property type="molecule type" value="Genomic_DNA"/>
</dbReference>
<dbReference type="InterPro" id="IPR029063">
    <property type="entry name" value="SAM-dependent_MTases_sf"/>
</dbReference>
<evidence type="ECO:0000256" key="6">
    <source>
        <dbReference type="PROSITE-ProRule" id="PRU01024"/>
    </source>
</evidence>
<dbReference type="EC" id="2.1.1.190" evidence="9"/>
<feature type="binding site" evidence="6">
    <location>
        <position position="342"/>
    </location>
    <ligand>
        <name>S-adenosyl-L-methionine</name>
        <dbReference type="ChEBI" id="CHEBI:59789"/>
    </ligand>
</feature>
<dbReference type="Proteomes" id="UP000257144">
    <property type="component" value="Unassembled WGS sequence"/>
</dbReference>
<dbReference type="InterPro" id="IPR030391">
    <property type="entry name" value="MeTrfase_TrmA_CS"/>
</dbReference>
<dbReference type="InterPro" id="IPR002792">
    <property type="entry name" value="TRAM_dom"/>
</dbReference>
<reference evidence="9 10" key="1">
    <citation type="submission" date="2018-07" db="EMBL/GenBank/DDBJ databases">
        <title>Bacillus sp. YLB-04 draft genome sequence.</title>
        <authorList>
            <person name="Yu L."/>
            <person name="Tang X."/>
        </authorList>
    </citation>
    <scope>NUCLEOTIDE SEQUENCE [LARGE SCALE GENOMIC DNA]</scope>
    <source>
        <strain evidence="9 10">YLB-04</strain>
    </source>
</reference>
<name>A0A3D8GNL2_9BACI</name>
<keyword evidence="5" id="KW-0411">Iron-sulfur</keyword>
<evidence type="ECO:0000256" key="7">
    <source>
        <dbReference type="PROSITE-ProRule" id="PRU10015"/>
    </source>
</evidence>
<dbReference type="Gene3D" id="2.40.50.140">
    <property type="entry name" value="Nucleic acid-binding proteins"/>
    <property type="match status" value="1"/>
</dbReference>
<dbReference type="FunFam" id="2.40.50.1070:FF:000003">
    <property type="entry name" value="23S rRNA (Uracil-5-)-methyltransferase RumA"/>
    <property type="match status" value="1"/>
</dbReference>
<organism evidence="9 10">
    <name type="scientific">Neobacillus piezotolerans</name>
    <dbReference type="NCBI Taxonomy" id="2259171"/>
    <lineage>
        <taxon>Bacteria</taxon>
        <taxon>Bacillati</taxon>
        <taxon>Bacillota</taxon>
        <taxon>Bacilli</taxon>
        <taxon>Bacillales</taxon>
        <taxon>Bacillaceae</taxon>
        <taxon>Neobacillus</taxon>
    </lineage>
</organism>
<evidence type="ECO:0000256" key="5">
    <source>
        <dbReference type="ARBA" id="ARBA00023014"/>
    </source>
</evidence>
<feature type="binding site" evidence="6">
    <location>
        <position position="292"/>
    </location>
    <ligand>
        <name>S-adenosyl-L-methionine</name>
        <dbReference type="ChEBI" id="CHEBI:59789"/>
    </ligand>
</feature>
<evidence type="ECO:0000256" key="2">
    <source>
        <dbReference type="ARBA" id="ARBA00022603"/>
    </source>
</evidence>
<dbReference type="Pfam" id="PF01938">
    <property type="entry name" value="TRAM"/>
    <property type="match status" value="1"/>
</dbReference>
<feature type="active site" evidence="7">
    <location>
        <position position="417"/>
    </location>
</feature>
<gene>
    <name evidence="9" type="ORF">DRW41_15905</name>
</gene>
<evidence type="ECO:0000256" key="1">
    <source>
        <dbReference type="ARBA" id="ARBA00022485"/>
    </source>
</evidence>